<keyword evidence="6" id="KW-1185">Reference proteome</keyword>
<dbReference type="InterPro" id="IPR012951">
    <property type="entry name" value="BBE"/>
</dbReference>
<evidence type="ECO:0000259" key="4">
    <source>
        <dbReference type="PROSITE" id="PS51387"/>
    </source>
</evidence>
<name>A0A9N9L6L7_9HELO</name>
<evidence type="ECO:0000256" key="3">
    <source>
        <dbReference type="SAM" id="MobiDB-lite"/>
    </source>
</evidence>
<dbReference type="Proteomes" id="UP000696280">
    <property type="component" value="Unassembled WGS sequence"/>
</dbReference>
<dbReference type="InterPro" id="IPR022742">
    <property type="entry name" value="Hydrolase_4"/>
</dbReference>
<gene>
    <name evidence="5" type="ORF">HYFRA_00013806</name>
</gene>
<dbReference type="Pfam" id="PF08031">
    <property type="entry name" value="BBE"/>
    <property type="match status" value="1"/>
</dbReference>
<dbReference type="PANTHER" id="PTHR47751">
    <property type="entry name" value="SUPERFAMILY HYDROLASE, PUTATIVE (AFU_ORTHOLOGUE AFUA_2G16580)-RELATED"/>
    <property type="match status" value="1"/>
</dbReference>
<dbReference type="InterPro" id="IPR006094">
    <property type="entry name" value="Oxid_FAD_bind_N"/>
</dbReference>
<dbReference type="InterPro" id="IPR016166">
    <property type="entry name" value="FAD-bd_PCMH"/>
</dbReference>
<comment type="caution">
    <text evidence="5">The sequence shown here is derived from an EMBL/GenBank/DDBJ whole genome shotgun (WGS) entry which is preliminary data.</text>
</comment>
<dbReference type="Gene3D" id="3.40.50.1820">
    <property type="entry name" value="alpha/beta hydrolase"/>
    <property type="match status" value="1"/>
</dbReference>
<dbReference type="PROSITE" id="PS51387">
    <property type="entry name" value="FAD_PCMH"/>
    <property type="match status" value="1"/>
</dbReference>
<evidence type="ECO:0000313" key="5">
    <source>
        <dbReference type="EMBL" id="CAG8961345.1"/>
    </source>
</evidence>
<dbReference type="Pfam" id="PF01565">
    <property type="entry name" value="FAD_binding_4"/>
    <property type="match status" value="1"/>
</dbReference>
<organism evidence="5 6">
    <name type="scientific">Hymenoscyphus fraxineus</name>
    <dbReference type="NCBI Taxonomy" id="746836"/>
    <lineage>
        <taxon>Eukaryota</taxon>
        <taxon>Fungi</taxon>
        <taxon>Dikarya</taxon>
        <taxon>Ascomycota</taxon>
        <taxon>Pezizomycotina</taxon>
        <taxon>Leotiomycetes</taxon>
        <taxon>Helotiales</taxon>
        <taxon>Helotiaceae</taxon>
        <taxon>Hymenoscyphus</taxon>
    </lineage>
</organism>
<dbReference type="PANTHER" id="PTHR47751:SF2">
    <property type="entry name" value="DLTD N-TERMINAL DOMAIN PROTEIN (AFU_ORTHOLOGUE AFUA_8G00380)-RELATED"/>
    <property type="match status" value="1"/>
</dbReference>
<dbReference type="InterPro" id="IPR051411">
    <property type="entry name" value="Polyketide_trans_af380"/>
</dbReference>
<dbReference type="Pfam" id="PF12146">
    <property type="entry name" value="Hydrolase_4"/>
    <property type="match status" value="1"/>
</dbReference>
<sequence>MPGQEEIEFRTLDGLRLRGALFVADSNSPAVILTPGFNVTRDVLLPRIAQYFQANGISALIYDPRTIGSSDGMPRNDINPAQQVADYHDALTFLKSDERIDPDRIVYWGFSFSGAVALSAAALDKRAKAVVAVSPLTNWDLDGGKLNGVMAKAIQDRESRISGNAAFSIPMITDQGINPAGFSSGMGASELSLVAEAKKIPGFRLDTTIQTYYNIISWSPFKLLKFLTPTPVLLVSPEEDRISPLTDQKLVYNQIQGPKQMHVVAGKGHMDVLDGESFESTMAVQVAFWILSPAVITLRDHCIQNLNDEAGYHKKAFHKRQYIAEPLDIPSDPQFGSNPGSLPLKTSRKTGTSGDPRWPGPEDWARLNAMVDGRLIATVPIAVDCHNPSYNHEQCQVLKDTWSFSDPHVHAPAEFLAPYFQNQSCDPFTNQDKPCVLGNYAEYSINVSSIHHIQAGVQFARARNIRLTIKNTGHDLLGKSTGRGSLSLWTHHLNAIDFIDHYTGDDKYDGPAMRLGAGVLTSDAFTAAHEKGLRVVTGTCPDVGVTGGYTSGGGHGVFTSIYGLAADNVLEWEVVTADGDHIVATPKTHADLYWALSGGGAGTFAVVVSMVTRVYSDGPIGGASFMFDVETAGSIEAYWNAVTVFQSALGPAADAGAVVSYALTPTALSVYGIAVVDGSPSGIQGVLEQLTAAMASVKIPLNVTETAHPSFLDFFNHYFLQAVTLTPQAQITGGRLVPRSVMENISGAKTVTQAFRSASDAGFAIVCNALNANQSRLHQNAVLPAWRSALLHCIVVRTWDFSIPRAEMAAYQTTLTKVVMPQIENATPNSGAYLNEANFEQPDWQTVFYGANYPRLRDVKNKWDPMGVFYAQTAVGSEAWAEDRNGRLCRT</sequence>
<dbReference type="Gene3D" id="1.10.10.800">
    <property type="match status" value="1"/>
</dbReference>
<dbReference type="InterPro" id="IPR016169">
    <property type="entry name" value="FAD-bd_PCMH_sub2"/>
</dbReference>
<comment type="similarity">
    <text evidence="1">Belongs to the oxygen-dependent FAD-linked oxidoreductase family.</text>
</comment>
<dbReference type="OrthoDB" id="9983560at2759"/>
<dbReference type="SUPFAM" id="SSF56176">
    <property type="entry name" value="FAD-binding/transporter-associated domain-like"/>
    <property type="match status" value="1"/>
</dbReference>
<evidence type="ECO:0000313" key="6">
    <source>
        <dbReference type="Proteomes" id="UP000696280"/>
    </source>
</evidence>
<dbReference type="EMBL" id="CAJVRL010000107">
    <property type="protein sequence ID" value="CAG8961345.1"/>
    <property type="molecule type" value="Genomic_DNA"/>
</dbReference>
<evidence type="ECO:0000256" key="2">
    <source>
        <dbReference type="ARBA" id="ARBA00029464"/>
    </source>
</evidence>
<feature type="region of interest" description="Disordered" evidence="3">
    <location>
        <begin position="328"/>
        <end position="362"/>
    </location>
</feature>
<dbReference type="GO" id="GO:0016491">
    <property type="term" value="F:oxidoreductase activity"/>
    <property type="evidence" value="ECO:0007669"/>
    <property type="project" value="InterPro"/>
</dbReference>
<comment type="similarity">
    <text evidence="2">Belongs to the polyketide transferase af380 family.</text>
</comment>
<dbReference type="InterPro" id="IPR029058">
    <property type="entry name" value="AB_hydrolase_fold"/>
</dbReference>
<evidence type="ECO:0000256" key="1">
    <source>
        <dbReference type="ARBA" id="ARBA00005466"/>
    </source>
</evidence>
<dbReference type="GO" id="GO:0071949">
    <property type="term" value="F:FAD binding"/>
    <property type="evidence" value="ECO:0007669"/>
    <property type="project" value="InterPro"/>
</dbReference>
<accession>A0A9N9L6L7</accession>
<proteinExistence type="inferred from homology"/>
<protein>
    <recommendedName>
        <fullName evidence="4">FAD-binding PCMH-type domain-containing protein</fullName>
    </recommendedName>
</protein>
<dbReference type="Gene3D" id="3.30.465.10">
    <property type="match status" value="2"/>
</dbReference>
<dbReference type="InterPro" id="IPR036318">
    <property type="entry name" value="FAD-bd_PCMH-like_sf"/>
</dbReference>
<reference evidence="5" key="1">
    <citation type="submission" date="2021-07" db="EMBL/GenBank/DDBJ databases">
        <authorList>
            <person name="Durling M."/>
        </authorList>
    </citation>
    <scope>NUCLEOTIDE SEQUENCE</scope>
</reference>
<dbReference type="AlphaFoldDB" id="A0A9N9L6L7"/>
<feature type="domain" description="FAD-binding PCMH-type" evidence="4">
    <location>
        <begin position="436"/>
        <end position="617"/>
    </location>
</feature>
<dbReference type="SUPFAM" id="SSF53474">
    <property type="entry name" value="alpha/beta-Hydrolases"/>
    <property type="match status" value="1"/>
</dbReference>